<name>A0ABW0W5L6_9BACL</name>
<comment type="caution">
    <text evidence="1">The sequence shown here is derived from an EMBL/GenBank/DDBJ whole genome shotgun (WGS) entry which is preliminary data.</text>
</comment>
<dbReference type="Proteomes" id="UP001596047">
    <property type="component" value="Unassembled WGS sequence"/>
</dbReference>
<reference evidence="2" key="1">
    <citation type="journal article" date="2019" name="Int. J. Syst. Evol. Microbiol.">
        <title>The Global Catalogue of Microorganisms (GCM) 10K type strain sequencing project: providing services to taxonomists for standard genome sequencing and annotation.</title>
        <authorList>
            <consortium name="The Broad Institute Genomics Platform"/>
            <consortium name="The Broad Institute Genome Sequencing Center for Infectious Disease"/>
            <person name="Wu L."/>
            <person name="Ma J."/>
        </authorList>
    </citation>
    <scope>NUCLEOTIDE SEQUENCE [LARGE SCALE GENOMIC DNA]</scope>
    <source>
        <strain evidence="2">CGMCC 1.3240</strain>
    </source>
</reference>
<protein>
    <submittedName>
        <fullName evidence="1">Uncharacterized protein</fullName>
    </submittedName>
</protein>
<keyword evidence="2" id="KW-1185">Reference proteome</keyword>
<gene>
    <name evidence="1" type="ORF">ACFPYJ_27445</name>
</gene>
<evidence type="ECO:0000313" key="2">
    <source>
        <dbReference type="Proteomes" id="UP001596047"/>
    </source>
</evidence>
<evidence type="ECO:0000313" key="1">
    <source>
        <dbReference type="EMBL" id="MFC5652773.1"/>
    </source>
</evidence>
<sequence length="44" mass="5076">MLEYVNAENKSWLDEVWGKLQTKMTAECGRIGDRIPYVPVDGVY</sequence>
<proteinExistence type="predicted"/>
<organism evidence="1 2">
    <name type="scientific">Paenibacillus solisilvae</name>
    <dbReference type="NCBI Taxonomy" id="2486751"/>
    <lineage>
        <taxon>Bacteria</taxon>
        <taxon>Bacillati</taxon>
        <taxon>Bacillota</taxon>
        <taxon>Bacilli</taxon>
        <taxon>Bacillales</taxon>
        <taxon>Paenibacillaceae</taxon>
        <taxon>Paenibacillus</taxon>
    </lineage>
</organism>
<dbReference type="EMBL" id="JBHSOW010000105">
    <property type="protein sequence ID" value="MFC5652773.1"/>
    <property type="molecule type" value="Genomic_DNA"/>
</dbReference>
<dbReference type="RefSeq" id="WP_379191423.1">
    <property type="nucleotide sequence ID" value="NZ_JBHSOW010000105.1"/>
</dbReference>
<accession>A0ABW0W5L6</accession>